<feature type="domain" description="Phage head morphogenesis" evidence="1">
    <location>
        <begin position="157"/>
        <end position="267"/>
    </location>
</feature>
<dbReference type="Pfam" id="PF04233">
    <property type="entry name" value="Phage_Mu_F"/>
    <property type="match status" value="1"/>
</dbReference>
<dbReference type="AlphaFoldDB" id="A0AAU7KC17"/>
<evidence type="ECO:0000259" key="1">
    <source>
        <dbReference type="Pfam" id="PF04233"/>
    </source>
</evidence>
<accession>A0AAU7KC17</accession>
<sequence length="386" mass="43563">MSDREDAQRRIVTALAQHVSYLHRTGTAHVNKALAIIDEMSAEIPREIGERLDNLTPAELQAFARGRYHTTRLKGLRDAIDRWVSTLGERIKSMSLKELAALAEQEAGYVRDLIAQAVEGEIPPAPAVASAALSRPVMGEFVEDMLADIGPATRNRVYSTIRQGVSEGQSNSQIIRALRGTPALKYRDGVLQTTRNNVDNVVRTARQHMSNEAYRETYNALGVTHVVWVAQLEGRTCRRCAPLDGRRWKIDEPHPEPPLHHRCRCSLAPSLDGDIMGQRPYVRALKVKGRDDQAKFRSIGNMTKKQREAAGLEVGQVSAGTTYADWFASQSARYQREWLGDRRYRLYKEGGYSLDRFTDPRQREYTLDELRARDRETFAEVFGEAA</sequence>
<dbReference type="RefSeq" id="WP_348826516.1">
    <property type="nucleotide sequence ID" value="NZ_CP098827.1"/>
</dbReference>
<protein>
    <submittedName>
        <fullName evidence="2">Phage head morphogenesis protein</fullName>
    </submittedName>
</protein>
<proteinExistence type="predicted"/>
<dbReference type="InterPro" id="IPR006528">
    <property type="entry name" value="Phage_head_morphogenesis_dom"/>
</dbReference>
<name>A0AAU7KC17_9GAMM</name>
<evidence type="ECO:0000313" key="2">
    <source>
        <dbReference type="EMBL" id="XBO69221.1"/>
    </source>
</evidence>
<organism evidence="2">
    <name type="scientific">Halomonas sp. RT37</name>
    <dbReference type="NCBI Taxonomy" id="2950872"/>
    <lineage>
        <taxon>Bacteria</taxon>
        <taxon>Pseudomonadati</taxon>
        <taxon>Pseudomonadota</taxon>
        <taxon>Gammaproteobacteria</taxon>
        <taxon>Oceanospirillales</taxon>
        <taxon>Halomonadaceae</taxon>
        <taxon>Halomonas</taxon>
    </lineage>
</organism>
<gene>
    <name evidence="2" type="ORF">NFG58_11290</name>
</gene>
<reference evidence="2" key="1">
    <citation type="submission" date="2022-06" db="EMBL/GenBank/DDBJ databases">
        <title>A novel DMS-producing enzyme.</title>
        <authorList>
            <person name="Zhang Y."/>
        </authorList>
    </citation>
    <scope>NUCLEOTIDE SEQUENCE</scope>
    <source>
        <strain evidence="2">RT37</strain>
    </source>
</reference>
<dbReference type="EMBL" id="CP098827">
    <property type="protein sequence ID" value="XBO69221.1"/>
    <property type="molecule type" value="Genomic_DNA"/>
</dbReference>
<dbReference type="NCBIfam" id="TIGR01641">
    <property type="entry name" value="phageSPP1_gp7"/>
    <property type="match status" value="1"/>
</dbReference>